<dbReference type="InterPro" id="IPR016160">
    <property type="entry name" value="Ald_DH_CS_CYS"/>
</dbReference>
<evidence type="ECO:0000256" key="3">
    <source>
        <dbReference type="ARBA" id="ARBA00024226"/>
    </source>
</evidence>
<comment type="catalytic activity">
    <reaction evidence="4">
        <text>an aldehyde + NAD(+) + H2O = a carboxylate + NADH + 2 H(+)</text>
        <dbReference type="Rhea" id="RHEA:16185"/>
        <dbReference type="ChEBI" id="CHEBI:15377"/>
        <dbReference type="ChEBI" id="CHEBI:15378"/>
        <dbReference type="ChEBI" id="CHEBI:17478"/>
        <dbReference type="ChEBI" id="CHEBI:29067"/>
        <dbReference type="ChEBI" id="CHEBI:57540"/>
        <dbReference type="ChEBI" id="CHEBI:57945"/>
        <dbReference type="EC" id="1.2.1.3"/>
    </reaction>
</comment>
<dbReference type="SUPFAM" id="SSF53720">
    <property type="entry name" value="ALDH-like"/>
    <property type="match status" value="1"/>
</dbReference>
<dbReference type="AlphaFoldDB" id="A0A1C9WBQ9"/>
<reference evidence="7" key="1">
    <citation type="submission" date="2016-01" db="EMBL/GenBank/DDBJ databases">
        <title>Complete genome sequence of Microbulbifer sp. CCB-MM1, a halophile isolated from Matang Mangrove Forest, Perak.</title>
        <authorList>
            <person name="Moh T.H."/>
            <person name="Dinesh B."/>
            <person name="Lau N.-S."/>
            <person name="Go F."/>
            <person name="Alexander Chong S.-C."/>
        </authorList>
    </citation>
    <scope>NUCLEOTIDE SEQUENCE [LARGE SCALE GENOMIC DNA]</scope>
    <source>
        <strain evidence="7">CCB-MM1</strain>
    </source>
</reference>
<dbReference type="Pfam" id="PF00171">
    <property type="entry name" value="Aldedh"/>
    <property type="match status" value="1"/>
</dbReference>
<protein>
    <recommendedName>
        <fullName evidence="3">aldehyde dehydrogenase (NAD(+))</fullName>
        <ecNumber evidence="3">1.2.1.3</ecNumber>
    </recommendedName>
</protein>
<dbReference type="KEGG" id="micc:AUP74_03191"/>
<organism evidence="6 7">
    <name type="scientific">Microbulbifer aggregans</name>
    <dbReference type="NCBI Taxonomy" id="1769779"/>
    <lineage>
        <taxon>Bacteria</taxon>
        <taxon>Pseudomonadati</taxon>
        <taxon>Pseudomonadota</taxon>
        <taxon>Gammaproteobacteria</taxon>
        <taxon>Cellvibrionales</taxon>
        <taxon>Microbulbiferaceae</taxon>
        <taxon>Microbulbifer</taxon>
    </lineage>
</organism>
<dbReference type="PANTHER" id="PTHR42804">
    <property type="entry name" value="ALDEHYDE DEHYDROGENASE"/>
    <property type="match status" value="1"/>
</dbReference>
<dbReference type="InterPro" id="IPR016161">
    <property type="entry name" value="Ald_DH/histidinol_DH"/>
</dbReference>
<dbReference type="EC" id="1.2.1.3" evidence="3"/>
<dbReference type="PANTHER" id="PTHR42804:SF1">
    <property type="entry name" value="ALDEHYDE DEHYDROGENASE-RELATED"/>
    <property type="match status" value="1"/>
</dbReference>
<dbReference type="FunFam" id="3.40.605.10:FF:000007">
    <property type="entry name" value="NAD/NADP-dependent betaine aldehyde dehydrogenase"/>
    <property type="match status" value="1"/>
</dbReference>
<dbReference type="InterPro" id="IPR016162">
    <property type="entry name" value="Ald_DH_N"/>
</dbReference>
<evidence type="ECO:0000256" key="4">
    <source>
        <dbReference type="ARBA" id="ARBA00049194"/>
    </source>
</evidence>
<proteinExistence type="inferred from homology"/>
<dbReference type="Gene3D" id="3.40.309.10">
    <property type="entry name" value="Aldehyde Dehydrogenase, Chain A, domain 2"/>
    <property type="match status" value="1"/>
</dbReference>
<feature type="domain" description="Aldehyde dehydrogenase" evidence="5">
    <location>
        <begin position="18"/>
        <end position="473"/>
    </location>
</feature>
<dbReference type="Gene3D" id="3.40.605.10">
    <property type="entry name" value="Aldehyde Dehydrogenase, Chain A, domain 1"/>
    <property type="match status" value="1"/>
</dbReference>
<dbReference type="OrthoDB" id="5887723at2"/>
<keyword evidence="7" id="KW-1185">Reference proteome</keyword>
<dbReference type="Proteomes" id="UP000095672">
    <property type="component" value="Chromosome"/>
</dbReference>
<dbReference type="InterPro" id="IPR015590">
    <property type="entry name" value="Aldehyde_DH_dom"/>
</dbReference>
<evidence type="ECO:0000256" key="1">
    <source>
        <dbReference type="ARBA" id="ARBA00009986"/>
    </source>
</evidence>
<comment type="similarity">
    <text evidence="1">Belongs to the aldehyde dehydrogenase family.</text>
</comment>
<evidence type="ECO:0000313" key="6">
    <source>
        <dbReference type="EMBL" id="AOS98557.1"/>
    </source>
</evidence>
<evidence type="ECO:0000256" key="2">
    <source>
        <dbReference type="ARBA" id="ARBA00023002"/>
    </source>
</evidence>
<evidence type="ECO:0000259" key="5">
    <source>
        <dbReference type="Pfam" id="PF00171"/>
    </source>
</evidence>
<dbReference type="PROSITE" id="PS00070">
    <property type="entry name" value="ALDEHYDE_DEHYDR_CYS"/>
    <property type="match status" value="1"/>
</dbReference>
<evidence type="ECO:0000313" key="7">
    <source>
        <dbReference type="Proteomes" id="UP000095672"/>
    </source>
</evidence>
<accession>A0A1C9WBQ9</accession>
<keyword evidence="2 6" id="KW-0560">Oxidoreductase</keyword>
<dbReference type="InterPro" id="IPR016163">
    <property type="entry name" value="Ald_DH_C"/>
</dbReference>
<dbReference type="PATRIC" id="fig|1769779.3.peg.3173"/>
<dbReference type="STRING" id="1769779.AUP74_03191"/>
<dbReference type="RefSeq" id="WP_069948408.1">
    <property type="nucleotide sequence ID" value="NZ_CP014143.1"/>
</dbReference>
<dbReference type="GO" id="GO:0004029">
    <property type="term" value="F:aldehyde dehydrogenase (NAD+) activity"/>
    <property type="evidence" value="ECO:0007669"/>
    <property type="project" value="UniProtKB-EC"/>
</dbReference>
<dbReference type="CDD" id="cd07138">
    <property type="entry name" value="ALDH_CddD_SSP0762"/>
    <property type="match status" value="1"/>
</dbReference>
<dbReference type="EMBL" id="CP014143">
    <property type="protein sequence ID" value="AOS98557.1"/>
    <property type="molecule type" value="Genomic_DNA"/>
</dbReference>
<name>A0A1C9WBQ9_9GAMM</name>
<gene>
    <name evidence="6" type="primary">ald_2</name>
    <name evidence="6" type="ORF">AUP74_03191</name>
</gene>
<sequence>MTDLSKLHTDKLYINGQWQNSHGGDLHAVICPATEEKICDVVQGTAEDVDLAVQAAREAFKTWRTTTAAERAAFLNAIADGMEARKEELIEAVSVALGCPAHITEWLHVDGPIYATRYYAKRAHLMEETEKAGHSLIMREPVGVCGFITPWNYPLHQFVGKVAPAIAAGCTMIAKPSEMTPLQDYVMAEIIDSVGLPAGVFNLVPGAGPIVGAALSAHPDIDMVSFTGSTRAGVEVARAAAPTVKRVCQELGGKSPFIITPDADLEAAVRWGCEDVFINTGQTCTALTRMLVPADRYEEAVEIAKRVAEEVKLGKGGDAFMGPLSSARQREIVRSYIDKGVSEGARLVAGGAEAPEGLEQGFYVKPTVFADVTNDMTIAREEIFGPVTCLIPYKDLDEAIAIANDSEYGLSSGVWAKDAESALPVVRRLEAGLCFVNGGEFNYDAPFGGFKRSGNGREFGEAGLDEFIELKSVQMPA</sequence>